<dbReference type="AlphaFoldDB" id="A0A1U9KTT1"/>
<evidence type="ECO:0000256" key="2">
    <source>
        <dbReference type="ARBA" id="ARBA00023180"/>
    </source>
</evidence>
<evidence type="ECO:0000313" key="5">
    <source>
        <dbReference type="Proteomes" id="UP000188604"/>
    </source>
</evidence>
<dbReference type="STRING" id="320497.A0U93_02320"/>
<protein>
    <submittedName>
        <fullName evidence="4">Acid phosphatase</fullName>
    </submittedName>
</protein>
<gene>
    <name evidence="4" type="ORF">A0U93_02320</name>
</gene>
<keyword evidence="5" id="KW-1185">Reference proteome</keyword>
<feature type="signal peptide" evidence="3">
    <location>
        <begin position="1"/>
        <end position="23"/>
    </location>
</feature>
<dbReference type="PIRSF" id="PIRSF002674">
    <property type="entry name" value="VSP"/>
    <property type="match status" value="1"/>
</dbReference>
<dbReference type="Gene3D" id="3.40.50.1000">
    <property type="entry name" value="HAD superfamily/HAD-like"/>
    <property type="match status" value="1"/>
</dbReference>
<reference evidence="4 5" key="1">
    <citation type="submission" date="2016-03" db="EMBL/GenBank/DDBJ databases">
        <title>Acetic acid bacteria sequencing.</title>
        <authorList>
            <person name="Brandt J."/>
            <person name="Jakob F."/>
            <person name="Vogel R.F."/>
        </authorList>
    </citation>
    <scope>NUCLEOTIDE SEQUENCE [LARGE SCALE GENOMIC DNA]</scope>
    <source>
        <strain evidence="4 5">NBRC 101099</strain>
    </source>
</reference>
<keyword evidence="1 3" id="KW-0732">Signal</keyword>
<dbReference type="Pfam" id="PF03767">
    <property type="entry name" value="Acid_phosphat_B"/>
    <property type="match status" value="1"/>
</dbReference>
<organism evidence="4 5">
    <name type="scientific">Neoasaia chiangmaiensis</name>
    <dbReference type="NCBI Taxonomy" id="320497"/>
    <lineage>
        <taxon>Bacteria</taxon>
        <taxon>Pseudomonadati</taxon>
        <taxon>Pseudomonadota</taxon>
        <taxon>Alphaproteobacteria</taxon>
        <taxon>Acetobacterales</taxon>
        <taxon>Acetobacteraceae</taxon>
        <taxon>Neoasaia</taxon>
    </lineage>
</organism>
<dbReference type="OrthoDB" id="193314at2"/>
<proteinExistence type="predicted"/>
<dbReference type="KEGG" id="nch:A0U93_02320"/>
<dbReference type="InterPro" id="IPR005519">
    <property type="entry name" value="Acid_phosphat_B-like"/>
</dbReference>
<dbReference type="PANTHER" id="PTHR31284:SF10">
    <property type="entry name" value="ACID PHOSPHATASE-LIKE PROTEIN"/>
    <property type="match status" value="1"/>
</dbReference>
<evidence type="ECO:0000256" key="1">
    <source>
        <dbReference type="ARBA" id="ARBA00022729"/>
    </source>
</evidence>
<dbReference type="EMBL" id="CP014691">
    <property type="protein sequence ID" value="AQS89213.1"/>
    <property type="molecule type" value="Genomic_DNA"/>
</dbReference>
<feature type="chain" id="PRO_5012911303" evidence="3">
    <location>
        <begin position="24"/>
        <end position="232"/>
    </location>
</feature>
<dbReference type="PANTHER" id="PTHR31284">
    <property type="entry name" value="ACID PHOSPHATASE-LIKE PROTEIN"/>
    <property type="match status" value="1"/>
</dbReference>
<accession>A0A1U9KTT1</accession>
<dbReference type="InterPro" id="IPR036412">
    <property type="entry name" value="HAD-like_sf"/>
</dbReference>
<keyword evidence="2" id="KW-0325">Glycoprotein</keyword>
<dbReference type="InterPro" id="IPR014403">
    <property type="entry name" value="APS1/VSP"/>
</dbReference>
<sequence>MLRHCLRGATFALALAAIPCAFAQTVGSEPPNVGEAAHAARIYHDSGRYAHDLDTVLSQADAWITQRAPNVRKPAVVLDIDETSISNWPEIQADDFGYVPNGPCEHLPNGPCGWLAWEATLRAAAIPGTLTLVRNAQAHGVAVFFVTARHESERSVTENNLRAAGYANWSGLVLRPEGQHTPGAGSYKSGARAAIEAQGYAIVANIGDQPSDLAGGHAERGFLLPNPFYRVP</sequence>
<evidence type="ECO:0000256" key="3">
    <source>
        <dbReference type="SAM" id="SignalP"/>
    </source>
</evidence>
<dbReference type="SUPFAM" id="SSF56784">
    <property type="entry name" value="HAD-like"/>
    <property type="match status" value="1"/>
</dbReference>
<name>A0A1U9KTT1_9PROT</name>
<dbReference type="Proteomes" id="UP000188604">
    <property type="component" value="Chromosome"/>
</dbReference>
<dbReference type="InterPro" id="IPR023214">
    <property type="entry name" value="HAD_sf"/>
</dbReference>
<evidence type="ECO:0000313" key="4">
    <source>
        <dbReference type="EMBL" id="AQS89213.1"/>
    </source>
</evidence>